<evidence type="ECO:0000256" key="3">
    <source>
        <dbReference type="ARBA" id="ARBA00023163"/>
    </source>
</evidence>
<dbReference type="InterPro" id="IPR036390">
    <property type="entry name" value="WH_DNA-bd_sf"/>
</dbReference>
<evidence type="ECO:0000256" key="2">
    <source>
        <dbReference type="ARBA" id="ARBA00023125"/>
    </source>
</evidence>
<dbReference type="AlphaFoldDB" id="A0A919IJQ8"/>
<organism evidence="5 6">
    <name type="scientific">Actinoplanes cyaneus</name>
    <dbReference type="NCBI Taxonomy" id="52696"/>
    <lineage>
        <taxon>Bacteria</taxon>
        <taxon>Bacillati</taxon>
        <taxon>Actinomycetota</taxon>
        <taxon>Actinomycetes</taxon>
        <taxon>Micromonosporales</taxon>
        <taxon>Micromonosporaceae</taxon>
        <taxon>Actinoplanes</taxon>
    </lineage>
</organism>
<comment type="caution">
    <text evidence="5">The sequence shown here is derived from an EMBL/GenBank/DDBJ whole genome shotgun (WGS) entry which is preliminary data.</text>
</comment>
<dbReference type="PROSITE" id="PS50987">
    <property type="entry name" value="HTH_ARSR_2"/>
    <property type="match status" value="1"/>
</dbReference>
<dbReference type="Proteomes" id="UP000619479">
    <property type="component" value="Unassembled WGS sequence"/>
</dbReference>
<dbReference type="PANTHER" id="PTHR43132">
    <property type="entry name" value="ARSENICAL RESISTANCE OPERON REPRESSOR ARSR-RELATED"/>
    <property type="match status" value="1"/>
</dbReference>
<keyword evidence="6" id="KW-1185">Reference proteome</keyword>
<dbReference type="InterPro" id="IPR036388">
    <property type="entry name" value="WH-like_DNA-bd_sf"/>
</dbReference>
<dbReference type="EMBL" id="BOMH01000018">
    <property type="protein sequence ID" value="GID64708.1"/>
    <property type="molecule type" value="Genomic_DNA"/>
</dbReference>
<evidence type="ECO:0000313" key="6">
    <source>
        <dbReference type="Proteomes" id="UP000619479"/>
    </source>
</evidence>
<keyword evidence="1" id="KW-0805">Transcription regulation</keyword>
<reference evidence="5" key="1">
    <citation type="submission" date="2021-01" db="EMBL/GenBank/DDBJ databases">
        <title>Whole genome shotgun sequence of Actinoplanes cyaneus NBRC 14990.</title>
        <authorList>
            <person name="Komaki H."/>
            <person name="Tamura T."/>
        </authorList>
    </citation>
    <scope>NUCLEOTIDE SEQUENCE</scope>
    <source>
        <strain evidence="5">NBRC 14990</strain>
    </source>
</reference>
<dbReference type="GO" id="GO:0003677">
    <property type="term" value="F:DNA binding"/>
    <property type="evidence" value="ECO:0007669"/>
    <property type="project" value="UniProtKB-KW"/>
</dbReference>
<protein>
    <submittedName>
        <fullName evidence="5">Transcriptional regulator</fullName>
    </submittedName>
</protein>
<dbReference type="InterPro" id="IPR051011">
    <property type="entry name" value="Metal_resp_trans_reg"/>
</dbReference>
<dbReference type="InterPro" id="IPR001845">
    <property type="entry name" value="HTH_ArsR_DNA-bd_dom"/>
</dbReference>
<sequence length="324" mass="34369">MMRFEVGAEDLLRTRFAVSPIFELHNLLRALSIPAPRLPSSWLARFRSGFDRLRHDPCLAAVQMLKNARQGANFYTPPPRGMTQTIEQDLAAVRSWPLAAAREEIDFYLAGRHVPAAVAAILHADDVLDRLAGFLELAWSEVLAGEWPQLRAVCERDVVHRAAELGRAGWAAALAGLGPQVRWRDGGIELAAHGGPVGALGGAGLLLVPSVLVRPGTAVFADDPWPKAIIYPARGAGALFESAAEPVPSALAALLGRSRAQLLTALAEPASTTHLAAVLELATGAVGDHLAVLLRAGLVTRARSGRSVLYSRTPLGDAVIEASA</sequence>
<dbReference type="SMART" id="SM00418">
    <property type="entry name" value="HTH_ARSR"/>
    <property type="match status" value="1"/>
</dbReference>
<evidence type="ECO:0000259" key="4">
    <source>
        <dbReference type="PROSITE" id="PS50987"/>
    </source>
</evidence>
<dbReference type="InterPro" id="IPR011991">
    <property type="entry name" value="ArsR-like_HTH"/>
</dbReference>
<name>A0A919IJQ8_9ACTN</name>
<dbReference type="Pfam" id="PF01022">
    <property type="entry name" value="HTH_5"/>
    <property type="match status" value="1"/>
</dbReference>
<gene>
    <name evidence="5" type="ORF">Acy02nite_25890</name>
</gene>
<dbReference type="Gene3D" id="1.10.10.10">
    <property type="entry name" value="Winged helix-like DNA-binding domain superfamily/Winged helix DNA-binding domain"/>
    <property type="match status" value="1"/>
</dbReference>
<proteinExistence type="predicted"/>
<dbReference type="CDD" id="cd00090">
    <property type="entry name" value="HTH_ARSR"/>
    <property type="match status" value="1"/>
</dbReference>
<accession>A0A919IJQ8</accession>
<dbReference type="SUPFAM" id="SSF46785">
    <property type="entry name" value="Winged helix' DNA-binding domain"/>
    <property type="match status" value="1"/>
</dbReference>
<feature type="domain" description="HTH arsR-type" evidence="4">
    <location>
        <begin position="239"/>
        <end position="324"/>
    </location>
</feature>
<evidence type="ECO:0000256" key="1">
    <source>
        <dbReference type="ARBA" id="ARBA00023015"/>
    </source>
</evidence>
<dbReference type="GO" id="GO:0003700">
    <property type="term" value="F:DNA-binding transcription factor activity"/>
    <property type="evidence" value="ECO:0007669"/>
    <property type="project" value="InterPro"/>
</dbReference>
<keyword evidence="2" id="KW-0238">DNA-binding</keyword>
<keyword evidence="3" id="KW-0804">Transcription</keyword>
<evidence type="ECO:0000313" key="5">
    <source>
        <dbReference type="EMBL" id="GID64708.1"/>
    </source>
</evidence>
<dbReference type="PANTHER" id="PTHR43132:SF6">
    <property type="entry name" value="HTH-TYPE TRANSCRIPTIONAL REPRESSOR CZRA"/>
    <property type="match status" value="1"/>
</dbReference>